<dbReference type="PANTHER" id="PTHR30606">
    <property type="entry name" value="LIPID A BIOSYNTHESIS LAUROYL ACYLTRANSFERASE"/>
    <property type="match status" value="1"/>
</dbReference>
<evidence type="ECO:0000256" key="5">
    <source>
        <dbReference type="ARBA" id="ARBA00023136"/>
    </source>
</evidence>
<proteinExistence type="predicted"/>
<dbReference type="PANTHER" id="PTHR30606:SF10">
    <property type="entry name" value="PHOSPHATIDYLINOSITOL MANNOSIDE ACYLTRANSFERASE"/>
    <property type="match status" value="1"/>
</dbReference>
<dbReference type="GO" id="GO:0005886">
    <property type="term" value="C:plasma membrane"/>
    <property type="evidence" value="ECO:0007669"/>
    <property type="project" value="UniProtKB-SubCell"/>
</dbReference>
<evidence type="ECO:0000313" key="7">
    <source>
        <dbReference type="EMBL" id="SMG09049.1"/>
    </source>
</evidence>
<dbReference type="AlphaFoldDB" id="A0A1X7I3P3"/>
<reference evidence="7 8" key="1">
    <citation type="submission" date="2017-04" db="EMBL/GenBank/DDBJ databases">
        <authorList>
            <person name="Afonso C.L."/>
            <person name="Miller P.J."/>
            <person name="Scott M.A."/>
            <person name="Spackman E."/>
            <person name="Goraichik I."/>
            <person name="Dimitrov K.M."/>
            <person name="Suarez D.L."/>
            <person name="Swayne D.E."/>
        </authorList>
    </citation>
    <scope>NUCLEOTIDE SEQUENCE [LARGE SCALE GENOMIC DNA]</scope>
    <source>
        <strain evidence="7 8">DSM 22418</strain>
    </source>
</reference>
<keyword evidence="5" id="KW-0472">Membrane</keyword>
<dbReference type="OrthoDB" id="9801955at2"/>
<evidence type="ECO:0000313" key="8">
    <source>
        <dbReference type="Proteomes" id="UP000192980"/>
    </source>
</evidence>
<dbReference type="Pfam" id="PF03279">
    <property type="entry name" value="Lip_A_acyltrans"/>
    <property type="match status" value="1"/>
</dbReference>
<dbReference type="RefSeq" id="WP_085471301.1">
    <property type="nucleotide sequence ID" value="NZ_CP038029.1"/>
</dbReference>
<evidence type="ECO:0000256" key="4">
    <source>
        <dbReference type="ARBA" id="ARBA00022679"/>
    </source>
</evidence>
<dbReference type="InterPro" id="IPR004960">
    <property type="entry name" value="LipA_acyltrans"/>
</dbReference>
<dbReference type="CDD" id="cd07984">
    <property type="entry name" value="LPLAT_LABLAT-like"/>
    <property type="match status" value="1"/>
</dbReference>
<keyword evidence="8" id="KW-1185">Reference proteome</keyword>
<sequence length="255" mass="29836">MEHIYSTVGFILRHICRYRYAVSLQNLSRALPSASYSEVKQHHLHFYKNAARILIETVVPSMQQLHVPKAEQHMLSMLETKRKRIILLTGHYGNWEVLNKLPKHTSIPVQALYKPLRSKFWDKLFTKFRSIHGIRLLTASQALRILLREEHESSITLFIADQFPGKENGLSIDFLSQPTQMFTGAEQLARKTNASVLYLELVPVGNYGWKIRLEPICDSAQLTAPGFITTQYTRKLENSIRRNPTWWLWTHRRWK</sequence>
<evidence type="ECO:0000256" key="1">
    <source>
        <dbReference type="ARBA" id="ARBA00004533"/>
    </source>
</evidence>
<gene>
    <name evidence="7" type="ORF">SAMN05660862_0419</name>
</gene>
<name>A0A1X7I3P3_9SPHI</name>
<dbReference type="STRING" id="561061.SAMN05660862_0419"/>
<comment type="subcellular location">
    <subcellularLocation>
        <location evidence="1">Cell inner membrane</location>
    </subcellularLocation>
</comment>
<dbReference type="GO" id="GO:0009247">
    <property type="term" value="P:glycolipid biosynthetic process"/>
    <property type="evidence" value="ECO:0007669"/>
    <property type="project" value="UniProtKB-ARBA"/>
</dbReference>
<dbReference type="Proteomes" id="UP000192980">
    <property type="component" value="Unassembled WGS sequence"/>
</dbReference>
<keyword evidence="6" id="KW-0012">Acyltransferase</keyword>
<keyword evidence="2" id="KW-1003">Cell membrane</keyword>
<organism evidence="7 8">
    <name type="scientific">Sphingobacterium psychroaquaticum</name>
    <dbReference type="NCBI Taxonomy" id="561061"/>
    <lineage>
        <taxon>Bacteria</taxon>
        <taxon>Pseudomonadati</taxon>
        <taxon>Bacteroidota</taxon>
        <taxon>Sphingobacteriia</taxon>
        <taxon>Sphingobacteriales</taxon>
        <taxon>Sphingobacteriaceae</taxon>
        <taxon>Sphingobacterium</taxon>
    </lineage>
</organism>
<protein>
    <submittedName>
        <fullName evidence="7">KDO2-lipid IV(A) lauroyltransferase</fullName>
    </submittedName>
</protein>
<evidence type="ECO:0000256" key="3">
    <source>
        <dbReference type="ARBA" id="ARBA00022519"/>
    </source>
</evidence>
<evidence type="ECO:0000256" key="2">
    <source>
        <dbReference type="ARBA" id="ARBA00022475"/>
    </source>
</evidence>
<keyword evidence="3" id="KW-0997">Cell inner membrane</keyword>
<accession>A0A1X7I3P3</accession>
<keyword evidence="4 7" id="KW-0808">Transferase</keyword>
<evidence type="ECO:0000256" key="6">
    <source>
        <dbReference type="ARBA" id="ARBA00023315"/>
    </source>
</evidence>
<dbReference type="GO" id="GO:0016746">
    <property type="term" value="F:acyltransferase activity"/>
    <property type="evidence" value="ECO:0007669"/>
    <property type="project" value="UniProtKB-KW"/>
</dbReference>
<dbReference type="EMBL" id="FXAU01000001">
    <property type="protein sequence ID" value="SMG09049.1"/>
    <property type="molecule type" value="Genomic_DNA"/>
</dbReference>